<reference evidence="1 2" key="1">
    <citation type="submission" date="2019-12" db="EMBL/GenBank/DDBJ databases">
        <authorList>
            <person name="An T."/>
        </authorList>
    </citation>
    <scope>NUCLEOTIDE SEQUENCE [LARGE SCALE GENOMIC DNA]</scope>
    <source>
        <strain evidence="1 2">JCM 19900</strain>
    </source>
</reference>
<dbReference type="RefSeq" id="WP_028493529.1">
    <property type="nucleotide sequence ID" value="NZ_CP046617.1"/>
</dbReference>
<accession>A0ABY7RMM4</accession>
<evidence type="ECO:0000313" key="2">
    <source>
        <dbReference type="Proteomes" id="UP001317488"/>
    </source>
</evidence>
<organism evidence="1 2">
    <name type="scientific">Thermus antranikianii</name>
    <dbReference type="NCBI Taxonomy" id="88190"/>
    <lineage>
        <taxon>Bacteria</taxon>
        <taxon>Thermotogati</taxon>
        <taxon>Deinococcota</taxon>
        <taxon>Deinococci</taxon>
        <taxon>Thermales</taxon>
        <taxon>Thermaceae</taxon>
        <taxon>Thermus</taxon>
    </lineage>
</organism>
<name>A0ABY7RMM4_9DEIN</name>
<gene>
    <name evidence="1" type="ORF">GO600_01905</name>
</gene>
<sequence>MKTVALPEDVAQALEKFRKARGRRWRRDLIELLAGAEDPREEVRLLLREVRSLGLTEEEVYRRLRS</sequence>
<protein>
    <recommendedName>
        <fullName evidence="3">Regulatory protein RecX</fullName>
    </recommendedName>
</protein>
<proteinExistence type="predicted"/>
<evidence type="ECO:0000313" key="1">
    <source>
        <dbReference type="EMBL" id="WCM38962.1"/>
    </source>
</evidence>
<evidence type="ECO:0008006" key="3">
    <source>
        <dbReference type="Google" id="ProtNLM"/>
    </source>
</evidence>
<dbReference type="EMBL" id="CP046617">
    <property type="protein sequence ID" value="WCM38962.1"/>
    <property type="molecule type" value="Genomic_DNA"/>
</dbReference>
<dbReference type="Proteomes" id="UP001317488">
    <property type="component" value="Chromosome"/>
</dbReference>
<keyword evidence="2" id="KW-1185">Reference proteome</keyword>